<keyword evidence="3" id="KW-1185">Reference proteome</keyword>
<comment type="caution">
    <text evidence="2">The sequence shown here is derived from an EMBL/GenBank/DDBJ whole genome shotgun (WGS) entry which is preliminary data.</text>
</comment>
<dbReference type="RefSeq" id="WP_196294302.1">
    <property type="nucleotide sequence ID" value="NZ_JADQDM010000010.1"/>
</dbReference>
<feature type="chain" id="PRO_5045126181" evidence="1">
    <location>
        <begin position="19"/>
        <end position="144"/>
    </location>
</feature>
<dbReference type="InterPro" id="IPR038360">
    <property type="entry name" value="DUF4844_sf"/>
</dbReference>
<feature type="signal peptide" evidence="1">
    <location>
        <begin position="1"/>
        <end position="18"/>
    </location>
</feature>
<reference evidence="2 3" key="1">
    <citation type="submission" date="2020-11" db="EMBL/GenBank/DDBJ databases">
        <authorList>
            <person name="Kim M.K."/>
        </authorList>
    </citation>
    <scope>NUCLEOTIDE SEQUENCE [LARGE SCALE GENOMIC DNA]</scope>
    <source>
        <strain evidence="2 3">BT662</strain>
    </source>
</reference>
<accession>A0ABS0I833</accession>
<dbReference type="EMBL" id="JADQDM010000010">
    <property type="protein sequence ID" value="MBF9222853.1"/>
    <property type="molecule type" value="Genomic_DNA"/>
</dbReference>
<evidence type="ECO:0000313" key="3">
    <source>
        <dbReference type="Proteomes" id="UP000618931"/>
    </source>
</evidence>
<dbReference type="InterPro" id="IPR032301">
    <property type="entry name" value="DUF4844"/>
</dbReference>
<dbReference type="Proteomes" id="UP000618931">
    <property type="component" value="Unassembled WGS sequence"/>
</dbReference>
<sequence length="144" mass="15369">MNKVLLFLFLLTAGSASAQATAGLAVPAKAANQLEKMLKKTQDALVTGRRAADIPAESRPQFNKVLVQSTTEFVAITKGTPTKEAYYASLDAGLAKLAPLARLPEDRQHVAAYYQDLLDIVGLDSSEGRLNAFVEAAPPAKAKR</sequence>
<organism evidence="2 3">
    <name type="scientific">Hymenobacter ruricola</name>
    <dbReference type="NCBI Taxonomy" id="2791023"/>
    <lineage>
        <taxon>Bacteria</taxon>
        <taxon>Pseudomonadati</taxon>
        <taxon>Bacteroidota</taxon>
        <taxon>Cytophagia</taxon>
        <taxon>Cytophagales</taxon>
        <taxon>Hymenobacteraceae</taxon>
        <taxon>Hymenobacter</taxon>
    </lineage>
</organism>
<evidence type="ECO:0000256" key="1">
    <source>
        <dbReference type="SAM" id="SignalP"/>
    </source>
</evidence>
<proteinExistence type="predicted"/>
<dbReference type="Pfam" id="PF16133">
    <property type="entry name" value="DUF4844"/>
    <property type="match status" value="1"/>
</dbReference>
<name>A0ABS0I833_9BACT</name>
<keyword evidence="1" id="KW-0732">Signal</keyword>
<gene>
    <name evidence="2" type="ORF">I2H31_17245</name>
</gene>
<dbReference type="Gene3D" id="1.20.1480.40">
    <property type="entry name" value="Uncharacterised protein PF16133, DUF4844"/>
    <property type="match status" value="1"/>
</dbReference>
<protein>
    <submittedName>
        <fullName evidence="2">DUF4844 domain-containing protein</fullName>
    </submittedName>
</protein>
<evidence type="ECO:0000313" key="2">
    <source>
        <dbReference type="EMBL" id="MBF9222853.1"/>
    </source>
</evidence>